<dbReference type="PANTHER" id="PTHR45772">
    <property type="entry name" value="CONSERVED COMPONENT OF ABC TRANSPORTER FOR NATURAL AMINO ACIDS-RELATED"/>
    <property type="match status" value="1"/>
</dbReference>
<feature type="region of interest" description="Disordered" evidence="4">
    <location>
        <begin position="256"/>
        <end position="332"/>
    </location>
</feature>
<keyword evidence="3 6" id="KW-0067">ATP-binding</keyword>
<organism evidence="6 7">
    <name type="scientific">Paludisphaera borealis</name>
    <dbReference type="NCBI Taxonomy" id="1387353"/>
    <lineage>
        <taxon>Bacteria</taxon>
        <taxon>Pseudomonadati</taxon>
        <taxon>Planctomycetota</taxon>
        <taxon>Planctomycetia</taxon>
        <taxon>Isosphaerales</taxon>
        <taxon>Isosphaeraceae</taxon>
        <taxon>Paludisphaera</taxon>
    </lineage>
</organism>
<feature type="compositionally biased region" description="Basic and acidic residues" evidence="4">
    <location>
        <begin position="284"/>
        <end position="305"/>
    </location>
</feature>
<sequence length="332" mass="37669">MPLLEVRGLEKWYGRRQVVNGVEFDVDQGEVVGLLGPNGAGKTTSFRMTIGLIDCDGGSVKFDGRDITRLPMYLRARAGMGYLAQDSSVFRQLSVEDNLKAILQTRKDLTRKQRKDRLEDLLDRFGLTKIRKTQAHRVSGGERRRTEIARSLITNPKLIMLDEPFAGIDPKTVAEIQEQIRDLVDTYNIGILLTDHQFRETLEVTDRCYVVREGRVFAYGNREEILNNAEVRRHYIGERFDGGHLLEKQRPVMSLGKTQGALPRSEPTHDDHDPSPPHAPSLDEVEHDHDPDPEPPPREADEKPKGYVQGGTHSIQVTQLPPDFNLDDLYDN</sequence>
<dbReference type="InterPro" id="IPR003439">
    <property type="entry name" value="ABC_transporter-like_ATP-bd"/>
</dbReference>
<dbReference type="OrthoDB" id="9805514at2"/>
<dbReference type="NCBIfam" id="TIGR04406">
    <property type="entry name" value="LPS_export_lptB"/>
    <property type="match status" value="1"/>
</dbReference>
<keyword evidence="7" id="KW-1185">Reference proteome</keyword>
<accession>A0A1U7CVW5</accession>
<dbReference type="GO" id="GO:0016887">
    <property type="term" value="F:ATP hydrolysis activity"/>
    <property type="evidence" value="ECO:0007669"/>
    <property type="project" value="InterPro"/>
</dbReference>
<dbReference type="GO" id="GO:0055085">
    <property type="term" value="P:transmembrane transport"/>
    <property type="evidence" value="ECO:0007669"/>
    <property type="project" value="InterPro"/>
</dbReference>
<dbReference type="SUPFAM" id="SSF52540">
    <property type="entry name" value="P-loop containing nucleoside triphosphate hydrolases"/>
    <property type="match status" value="1"/>
</dbReference>
<gene>
    <name evidence="6" type="primary">lptB</name>
    <name evidence="6" type="ORF">BSF38_04581</name>
</gene>
<name>A0A1U7CVW5_9BACT</name>
<dbReference type="PANTHER" id="PTHR45772:SF10">
    <property type="entry name" value="LIPOPOLYSACCHARIDE EXPORT SYSTEM ATP-BINDING PROTEIN LPTB"/>
    <property type="match status" value="1"/>
</dbReference>
<proteinExistence type="predicted"/>
<dbReference type="SMART" id="SM00382">
    <property type="entry name" value="AAA"/>
    <property type="match status" value="1"/>
</dbReference>
<dbReference type="EMBL" id="CP019082">
    <property type="protein sequence ID" value="APW63023.1"/>
    <property type="molecule type" value="Genomic_DNA"/>
</dbReference>
<evidence type="ECO:0000256" key="2">
    <source>
        <dbReference type="ARBA" id="ARBA00022741"/>
    </source>
</evidence>
<evidence type="ECO:0000256" key="3">
    <source>
        <dbReference type="ARBA" id="ARBA00022840"/>
    </source>
</evidence>
<keyword evidence="1" id="KW-0813">Transport</keyword>
<dbReference type="InterPro" id="IPR030921">
    <property type="entry name" value="LPS_export_LptB"/>
</dbReference>
<dbReference type="Pfam" id="PF00005">
    <property type="entry name" value="ABC_tran"/>
    <property type="match status" value="1"/>
</dbReference>
<dbReference type="CDD" id="cd03218">
    <property type="entry name" value="ABC_YhbG"/>
    <property type="match status" value="1"/>
</dbReference>
<dbReference type="EC" id="3.6.3.-" evidence="6"/>
<keyword evidence="6" id="KW-0378">Hydrolase</keyword>
<dbReference type="AlphaFoldDB" id="A0A1U7CVW5"/>
<evidence type="ECO:0000313" key="7">
    <source>
        <dbReference type="Proteomes" id="UP000186309"/>
    </source>
</evidence>
<evidence type="ECO:0000313" key="6">
    <source>
        <dbReference type="EMBL" id="APW63023.1"/>
    </source>
</evidence>
<dbReference type="GO" id="GO:0005524">
    <property type="term" value="F:ATP binding"/>
    <property type="evidence" value="ECO:0007669"/>
    <property type="project" value="UniProtKB-KW"/>
</dbReference>
<feature type="compositionally biased region" description="Basic and acidic residues" evidence="4">
    <location>
        <begin position="266"/>
        <end position="275"/>
    </location>
</feature>
<dbReference type="PROSITE" id="PS50893">
    <property type="entry name" value="ABC_TRANSPORTER_2"/>
    <property type="match status" value="1"/>
</dbReference>
<protein>
    <submittedName>
        <fullName evidence="6">Lipopolysaccharide export system ATP-binding protein LptB</fullName>
        <ecNumber evidence="6">3.6.3.-</ecNumber>
    </submittedName>
</protein>
<dbReference type="InterPro" id="IPR003593">
    <property type="entry name" value="AAA+_ATPase"/>
</dbReference>
<evidence type="ECO:0000256" key="1">
    <source>
        <dbReference type="ARBA" id="ARBA00022448"/>
    </source>
</evidence>
<dbReference type="RefSeq" id="WP_083714014.1">
    <property type="nucleotide sequence ID" value="NZ_CP019082.1"/>
</dbReference>
<dbReference type="Proteomes" id="UP000186309">
    <property type="component" value="Chromosome"/>
</dbReference>
<dbReference type="GO" id="GO:0043190">
    <property type="term" value="C:ATP-binding cassette (ABC) transporter complex"/>
    <property type="evidence" value="ECO:0007669"/>
    <property type="project" value="InterPro"/>
</dbReference>
<dbReference type="Gene3D" id="3.40.50.300">
    <property type="entry name" value="P-loop containing nucleotide triphosphate hydrolases"/>
    <property type="match status" value="1"/>
</dbReference>
<keyword evidence="2" id="KW-0547">Nucleotide-binding</keyword>
<dbReference type="InterPro" id="IPR051120">
    <property type="entry name" value="ABC_AA/LPS_Transport"/>
</dbReference>
<evidence type="ECO:0000259" key="5">
    <source>
        <dbReference type="PROSITE" id="PS50893"/>
    </source>
</evidence>
<reference evidence="7" key="1">
    <citation type="submission" date="2016-12" db="EMBL/GenBank/DDBJ databases">
        <title>Comparative genomics of four Isosphaeraceae planctomycetes: a common pool of plasmids and glycoside hydrolase genes.</title>
        <authorList>
            <person name="Ivanova A."/>
        </authorList>
    </citation>
    <scope>NUCLEOTIDE SEQUENCE [LARGE SCALE GENOMIC DNA]</scope>
    <source>
        <strain evidence="7">PX4</strain>
    </source>
</reference>
<dbReference type="STRING" id="1387353.BSF38_04581"/>
<dbReference type="KEGG" id="pbor:BSF38_04581"/>
<feature type="domain" description="ABC transporter" evidence="5">
    <location>
        <begin position="4"/>
        <end position="238"/>
    </location>
</feature>
<dbReference type="InterPro" id="IPR027417">
    <property type="entry name" value="P-loop_NTPase"/>
</dbReference>
<evidence type="ECO:0000256" key="4">
    <source>
        <dbReference type="SAM" id="MobiDB-lite"/>
    </source>
</evidence>